<sequence>MHDRINKVNSLTRRSAISVLLYFRLVNAPTAVWQELSTARLSIQCIAQSQLCILQYL</sequence>
<reference evidence="1" key="1">
    <citation type="submission" date="2014-11" db="EMBL/GenBank/DDBJ databases">
        <authorList>
            <person name="Amaro Gonzalez C."/>
        </authorList>
    </citation>
    <scope>NUCLEOTIDE SEQUENCE</scope>
</reference>
<reference evidence="1" key="2">
    <citation type="journal article" date="2015" name="Fish Shellfish Immunol.">
        <title>Early steps in the European eel (Anguilla anguilla)-Vibrio vulnificus interaction in the gills: Role of the RtxA13 toxin.</title>
        <authorList>
            <person name="Callol A."/>
            <person name="Pajuelo D."/>
            <person name="Ebbesson L."/>
            <person name="Teles M."/>
            <person name="MacKenzie S."/>
            <person name="Amaro C."/>
        </authorList>
    </citation>
    <scope>NUCLEOTIDE SEQUENCE</scope>
</reference>
<dbReference type="EMBL" id="GBXM01002771">
    <property type="protein sequence ID" value="JAI05807.1"/>
    <property type="molecule type" value="Transcribed_RNA"/>
</dbReference>
<evidence type="ECO:0000313" key="1">
    <source>
        <dbReference type="EMBL" id="JAI05807.1"/>
    </source>
</evidence>
<proteinExistence type="predicted"/>
<protein>
    <submittedName>
        <fullName evidence="1">Uncharacterized protein</fullName>
    </submittedName>
</protein>
<name>A0A0E9XTT5_ANGAN</name>
<organism evidence="1">
    <name type="scientific">Anguilla anguilla</name>
    <name type="common">European freshwater eel</name>
    <name type="synonym">Muraena anguilla</name>
    <dbReference type="NCBI Taxonomy" id="7936"/>
    <lineage>
        <taxon>Eukaryota</taxon>
        <taxon>Metazoa</taxon>
        <taxon>Chordata</taxon>
        <taxon>Craniata</taxon>
        <taxon>Vertebrata</taxon>
        <taxon>Euteleostomi</taxon>
        <taxon>Actinopterygii</taxon>
        <taxon>Neopterygii</taxon>
        <taxon>Teleostei</taxon>
        <taxon>Anguilliformes</taxon>
        <taxon>Anguillidae</taxon>
        <taxon>Anguilla</taxon>
    </lineage>
</organism>
<dbReference type="AlphaFoldDB" id="A0A0E9XTT5"/>
<accession>A0A0E9XTT5</accession>